<dbReference type="InterPro" id="IPR015914">
    <property type="entry name" value="PAPs_N"/>
</dbReference>
<gene>
    <name evidence="11" type="ORF">R1flu_021215</name>
</gene>
<dbReference type="Proteomes" id="UP001605036">
    <property type="component" value="Unassembled WGS sequence"/>
</dbReference>
<dbReference type="CDD" id="cd00839">
    <property type="entry name" value="MPP_PAPs"/>
    <property type="match status" value="1"/>
</dbReference>
<keyword evidence="2" id="KW-0732">Signal</keyword>
<dbReference type="PANTHER" id="PTHR22953">
    <property type="entry name" value="ACID PHOSPHATASE RELATED"/>
    <property type="match status" value="1"/>
</dbReference>
<reference evidence="11 12" key="1">
    <citation type="submission" date="2024-09" db="EMBL/GenBank/DDBJ databases">
        <title>Chromosome-scale assembly of Riccia fluitans.</title>
        <authorList>
            <person name="Paukszto L."/>
            <person name="Sawicki J."/>
            <person name="Karawczyk K."/>
            <person name="Piernik-Szablinska J."/>
            <person name="Szczecinska M."/>
            <person name="Mazdziarz M."/>
        </authorList>
    </citation>
    <scope>NUCLEOTIDE SEQUENCE [LARGE SCALE GENOMIC DNA]</scope>
    <source>
        <strain evidence="11">Rf_01</strain>
        <tissue evidence="11">Aerial parts of the thallus</tissue>
    </source>
</reference>
<evidence type="ECO:0000256" key="7">
    <source>
        <dbReference type="SAM" id="Phobius"/>
    </source>
</evidence>
<feature type="domain" description="Purple acid phosphatase N-terminal" evidence="10">
    <location>
        <begin position="113"/>
        <end position="224"/>
    </location>
</feature>
<dbReference type="InterPro" id="IPR008963">
    <property type="entry name" value="Purple_acid_Pase-like_N"/>
</dbReference>
<evidence type="ECO:0000313" key="12">
    <source>
        <dbReference type="Proteomes" id="UP001605036"/>
    </source>
</evidence>
<dbReference type="InterPro" id="IPR029052">
    <property type="entry name" value="Metallo-depent_PP-like"/>
</dbReference>
<comment type="caution">
    <text evidence="11">The sequence shown here is derived from an EMBL/GenBank/DDBJ whole genome shotgun (WGS) entry which is preliminary data.</text>
</comment>
<keyword evidence="7" id="KW-0812">Transmembrane</keyword>
<evidence type="ECO:0000259" key="9">
    <source>
        <dbReference type="Pfam" id="PF14008"/>
    </source>
</evidence>
<dbReference type="Pfam" id="PF16656">
    <property type="entry name" value="Pur_ac_phosph_N"/>
    <property type="match status" value="1"/>
</dbReference>
<proteinExistence type="inferred from homology"/>
<feature type="transmembrane region" description="Helical" evidence="7">
    <location>
        <begin position="31"/>
        <end position="55"/>
    </location>
</feature>
<dbReference type="PANTHER" id="PTHR22953:SF153">
    <property type="entry name" value="PURPLE ACID PHOSPHATASE"/>
    <property type="match status" value="1"/>
</dbReference>
<evidence type="ECO:0000256" key="3">
    <source>
        <dbReference type="ARBA" id="ARBA00022801"/>
    </source>
</evidence>
<evidence type="ECO:0000259" key="8">
    <source>
        <dbReference type="Pfam" id="PF00149"/>
    </source>
</evidence>
<evidence type="ECO:0000259" key="10">
    <source>
        <dbReference type="Pfam" id="PF16656"/>
    </source>
</evidence>
<dbReference type="SUPFAM" id="SSF56300">
    <property type="entry name" value="Metallo-dependent phosphatases"/>
    <property type="match status" value="1"/>
</dbReference>
<dbReference type="InterPro" id="IPR025733">
    <property type="entry name" value="PAPs_C"/>
</dbReference>
<protein>
    <recommendedName>
        <fullName evidence="5">Purple acid phosphatase</fullName>
        <ecNumber evidence="5">3.1.3.2</ecNumber>
    </recommendedName>
</protein>
<evidence type="ECO:0000256" key="2">
    <source>
        <dbReference type="ARBA" id="ARBA00022729"/>
    </source>
</evidence>
<feature type="region of interest" description="Disordered" evidence="6">
    <location>
        <begin position="1"/>
        <end position="22"/>
    </location>
</feature>
<comment type="similarity">
    <text evidence="1 5">Belongs to the metallophosphoesterase superfamily. Purple acid phosphatase family.</text>
</comment>
<keyword evidence="7" id="KW-1133">Transmembrane helix</keyword>
<sequence length="578" mass="64942">MGSKYRLLEDEEANESHDCSSSPLSRTRWHFISVAALVIVLMMLSCGIHQVFIFAKANDNSELRQRSAHEIPSTTQSPFPPKTVNFDESLTFASEDLNASNPRVARKASDMEPEQIFIALSGHDAMWVSWVTGEAQIGQKIQPRDPSSVASVAVYGTESGSYTDSVEGSHEIYNQLYPFPGLDNYTSGIIHHVRLTGLKPETKYYYQVGDPYLGAMSHELSFTTLPLAGPKSFPARIGVIGDLGLTYNSTSTLDHLMMNKPDLVLMVGDLVYADLYVTNGTGAASYSRAFPDTPIHETYQPRWDLWGRFMEPLASKVPFMVIEGNHEKEPQVDGITFAAYQARMAVPYRESGSTNMFYYSFNAGGIHFVMLGAYIDYSRTGEQYAWLKQDLANVDRSVTPWLIAVYHPPWYNSYTAHFREVECMRISMETLLYEHGVDLVLNGHVHAYERSNRVYNYTLDNCGPVHIIVGDGGNHEKMALPHADDGPEFCPNPQDAHDEFGNCGFNFKEGPAAGKFCWDQQPEWSAYRESSFGHGIIEVVNSTHLLWTWHRNQDIYDGLGDQLYIVRQPGTCPNQPMV</sequence>
<dbReference type="InterPro" id="IPR004843">
    <property type="entry name" value="Calcineurin-like_PHP"/>
</dbReference>
<dbReference type="Gene3D" id="3.60.21.10">
    <property type="match status" value="1"/>
</dbReference>
<organism evidence="11 12">
    <name type="scientific">Riccia fluitans</name>
    <dbReference type="NCBI Taxonomy" id="41844"/>
    <lineage>
        <taxon>Eukaryota</taxon>
        <taxon>Viridiplantae</taxon>
        <taxon>Streptophyta</taxon>
        <taxon>Embryophyta</taxon>
        <taxon>Marchantiophyta</taxon>
        <taxon>Marchantiopsida</taxon>
        <taxon>Marchantiidae</taxon>
        <taxon>Marchantiales</taxon>
        <taxon>Ricciaceae</taxon>
        <taxon>Riccia</taxon>
    </lineage>
</organism>
<dbReference type="AlphaFoldDB" id="A0ABD1ZNQ6"/>
<dbReference type="SUPFAM" id="SSF49363">
    <property type="entry name" value="Purple acid phosphatase, N-terminal domain"/>
    <property type="match status" value="1"/>
</dbReference>
<dbReference type="EC" id="3.1.3.2" evidence="5"/>
<dbReference type="InterPro" id="IPR039331">
    <property type="entry name" value="PAPs-like"/>
</dbReference>
<feature type="domain" description="Purple acid phosphatase C-terminal" evidence="9">
    <location>
        <begin position="512"/>
        <end position="554"/>
    </location>
</feature>
<dbReference type="Gene3D" id="2.60.40.380">
    <property type="entry name" value="Purple acid phosphatase-like, N-terminal"/>
    <property type="match status" value="1"/>
</dbReference>
<evidence type="ECO:0000313" key="11">
    <source>
        <dbReference type="EMBL" id="KAL2653087.1"/>
    </source>
</evidence>
<dbReference type="Pfam" id="PF00149">
    <property type="entry name" value="Metallophos"/>
    <property type="match status" value="1"/>
</dbReference>
<evidence type="ECO:0000256" key="4">
    <source>
        <dbReference type="ARBA" id="ARBA00023180"/>
    </source>
</evidence>
<evidence type="ECO:0000256" key="5">
    <source>
        <dbReference type="RuleBase" id="RU361203"/>
    </source>
</evidence>
<keyword evidence="3 5" id="KW-0378">Hydrolase</keyword>
<keyword evidence="4" id="KW-0325">Glycoprotein</keyword>
<dbReference type="InterPro" id="IPR041792">
    <property type="entry name" value="MPP_PAP"/>
</dbReference>
<name>A0ABD1ZNQ6_9MARC</name>
<evidence type="ECO:0000256" key="6">
    <source>
        <dbReference type="SAM" id="MobiDB-lite"/>
    </source>
</evidence>
<dbReference type="EMBL" id="JBHFFA010000001">
    <property type="protein sequence ID" value="KAL2653087.1"/>
    <property type="molecule type" value="Genomic_DNA"/>
</dbReference>
<feature type="domain" description="Calcineurin-like phosphoesterase" evidence="8">
    <location>
        <begin position="236"/>
        <end position="448"/>
    </location>
</feature>
<keyword evidence="12" id="KW-1185">Reference proteome</keyword>
<evidence type="ECO:0000256" key="1">
    <source>
        <dbReference type="ARBA" id="ARBA00008723"/>
    </source>
</evidence>
<dbReference type="Pfam" id="PF14008">
    <property type="entry name" value="Metallophos_C"/>
    <property type="match status" value="1"/>
</dbReference>
<dbReference type="GO" id="GO:0003993">
    <property type="term" value="F:acid phosphatase activity"/>
    <property type="evidence" value="ECO:0007669"/>
    <property type="project" value="UniProtKB-EC"/>
</dbReference>
<accession>A0ABD1ZNQ6</accession>
<comment type="catalytic activity">
    <reaction evidence="5">
        <text>a phosphate monoester + H2O = an alcohol + phosphate</text>
        <dbReference type="Rhea" id="RHEA:15017"/>
        <dbReference type="ChEBI" id="CHEBI:15377"/>
        <dbReference type="ChEBI" id="CHEBI:30879"/>
        <dbReference type="ChEBI" id="CHEBI:43474"/>
        <dbReference type="ChEBI" id="CHEBI:67140"/>
        <dbReference type="EC" id="3.1.3.2"/>
    </reaction>
</comment>
<keyword evidence="7" id="KW-0472">Membrane</keyword>